<protein>
    <submittedName>
        <fullName evidence="1">DUF2911 domain-containing protein</fullName>
    </submittedName>
</protein>
<dbReference type="Pfam" id="PF11138">
    <property type="entry name" value="DUF2911"/>
    <property type="match status" value="1"/>
</dbReference>
<dbReference type="EMBL" id="JASHID010000019">
    <property type="protein sequence ID" value="MDI9866650.1"/>
    <property type="molecule type" value="Genomic_DNA"/>
</dbReference>
<comment type="caution">
    <text evidence="1">The sequence shown here is derived from an EMBL/GenBank/DDBJ whole genome shotgun (WGS) entry which is preliminary data.</text>
</comment>
<reference evidence="1 2" key="1">
    <citation type="submission" date="2023-05" db="EMBL/GenBank/DDBJ databases">
        <title>Novel species of genus Flectobacillus isolated from stream in China.</title>
        <authorList>
            <person name="Lu H."/>
        </authorList>
    </citation>
    <scope>NUCLEOTIDE SEQUENCE [LARGE SCALE GENOMIC DNA]</scope>
    <source>
        <strain evidence="1 2">DC10W</strain>
    </source>
</reference>
<name>A0ABT6YSY2_9BACT</name>
<keyword evidence="2" id="KW-1185">Reference proteome</keyword>
<dbReference type="Proteomes" id="UP001236569">
    <property type="component" value="Unassembled WGS sequence"/>
</dbReference>
<gene>
    <name evidence="1" type="ORF">QM480_20095</name>
</gene>
<proteinExistence type="predicted"/>
<organism evidence="1 2">
    <name type="scientific">Flectobacillus longus</name>
    <dbReference type="NCBI Taxonomy" id="2984207"/>
    <lineage>
        <taxon>Bacteria</taxon>
        <taxon>Pseudomonadati</taxon>
        <taxon>Bacteroidota</taxon>
        <taxon>Cytophagia</taxon>
        <taxon>Cytophagales</taxon>
        <taxon>Flectobacillaceae</taxon>
        <taxon>Flectobacillus</taxon>
    </lineage>
</organism>
<dbReference type="InterPro" id="IPR021314">
    <property type="entry name" value="DUF2911"/>
</dbReference>
<evidence type="ECO:0000313" key="1">
    <source>
        <dbReference type="EMBL" id="MDI9866650.1"/>
    </source>
</evidence>
<dbReference type="RefSeq" id="WP_283371427.1">
    <property type="nucleotide sequence ID" value="NZ_JASHID010000019.1"/>
</dbReference>
<sequence>MAQSFSMIKLLRIVLVLLALLAIGFVGMRFYTKSFSPSDTADFAHNGLEITVDYCQPAKKGRLIFGPQNSKALVPYGKWWRTGANEATVISFNKDVLISGKPLKAGSYTIFTIPDKDMWTIIINEEVGQWGLSYDSTRDILHAPAAVINKSDSVEKFYIDFNEQSNGADMLLRWDKVEVVVPIRAQ</sequence>
<accession>A0ABT6YSY2</accession>
<evidence type="ECO:0000313" key="2">
    <source>
        <dbReference type="Proteomes" id="UP001236569"/>
    </source>
</evidence>